<dbReference type="EMBL" id="BQNB010010635">
    <property type="protein sequence ID" value="GJS79949.1"/>
    <property type="molecule type" value="Genomic_DNA"/>
</dbReference>
<dbReference type="PROSITE" id="PS50011">
    <property type="entry name" value="PROTEIN_KINASE_DOM"/>
    <property type="match status" value="1"/>
</dbReference>
<dbReference type="SUPFAM" id="SSF56112">
    <property type="entry name" value="Protein kinase-like (PK-like)"/>
    <property type="match status" value="1"/>
</dbReference>
<evidence type="ECO:0000313" key="3">
    <source>
        <dbReference type="Proteomes" id="UP001151760"/>
    </source>
</evidence>
<reference evidence="2" key="2">
    <citation type="submission" date="2022-01" db="EMBL/GenBank/DDBJ databases">
        <authorList>
            <person name="Yamashiro T."/>
            <person name="Shiraishi A."/>
            <person name="Satake H."/>
            <person name="Nakayama K."/>
        </authorList>
    </citation>
    <scope>NUCLEOTIDE SEQUENCE</scope>
</reference>
<dbReference type="Proteomes" id="UP001151760">
    <property type="component" value="Unassembled WGS sequence"/>
</dbReference>
<keyword evidence="3" id="KW-1185">Reference proteome</keyword>
<dbReference type="SMART" id="SM00220">
    <property type="entry name" value="S_TKc"/>
    <property type="match status" value="1"/>
</dbReference>
<dbReference type="InterPro" id="IPR045272">
    <property type="entry name" value="ANXUR1/2-like"/>
</dbReference>
<gene>
    <name evidence="2" type="ORF">Tco_0729830</name>
</gene>
<feature type="domain" description="Protein kinase" evidence="1">
    <location>
        <begin position="1"/>
        <end position="176"/>
    </location>
</feature>
<dbReference type="InterPro" id="IPR008271">
    <property type="entry name" value="Ser/Thr_kinase_AS"/>
</dbReference>
<dbReference type="PANTHER" id="PTHR27003">
    <property type="entry name" value="OS07G0166700 PROTEIN"/>
    <property type="match status" value="1"/>
</dbReference>
<name>A0ABQ4YPZ7_9ASTR</name>
<reference evidence="2" key="1">
    <citation type="journal article" date="2022" name="Int. J. Mol. Sci.">
        <title>Draft Genome of Tanacetum Coccineum: Genomic Comparison of Closely Related Tanacetum-Family Plants.</title>
        <authorList>
            <person name="Yamashiro T."/>
            <person name="Shiraishi A."/>
            <person name="Nakayama K."/>
            <person name="Satake H."/>
        </authorList>
    </citation>
    <scope>NUCLEOTIDE SEQUENCE</scope>
</reference>
<dbReference type="PANTHER" id="PTHR27003:SF380">
    <property type="entry name" value="MITOGEN-ACTIVATED PROTEIN (MAP) KINASE KINASE KINASE STE11, CRYPTOCOCCUS-RELATED"/>
    <property type="match status" value="1"/>
</dbReference>
<protein>
    <submittedName>
        <fullName evidence="2">Kinase-like domain, phloem protein 2-like protein</fullName>
    </submittedName>
</protein>
<dbReference type="PROSITE" id="PS00108">
    <property type="entry name" value="PROTEIN_KINASE_ST"/>
    <property type="match status" value="1"/>
</dbReference>
<sequence>MYWCCTWAKLFTSTYRYTSENYIHRDIKSANILLDGNWTAKVSDFGLSKFGPANQPQTYVFSNVVGTPGYCDLLYWELGFLMKESDVYSFGVVLFEVLCGRLCFEYRNGKLSEILVPKWRKCYEEKSLDGILLLDLKEQMDIGSYNSFSAIAFRCVNKAREERPTMAEIVKELEFALKQQEVLENLGKKVDIKELMRIADLTAPPISYGAPSQILLLLLKGLFVDNGDTWISINMNGEVSKAVSATKCFFGDNLVTKKEKREFARCKFPNYSWNVYSNRFRVKNGWLMTKLYQFTSYKGQQNFTIEFMPRDNISFEDEFAFEGIEFQPLEYESCKKQEEKLKVVGNLDLEATDFTELIKLSKDVIEWTTKEELYFLLRKGFLIDKEKWLSISKNMKKRLMIPASTFLKDEEWTSNSIPGSDSR</sequence>
<evidence type="ECO:0000259" key="1">
    <source>
        <dbReference type="PROSITE" id="PS50011"/>
    </source>
</evidence>
<dbReference type="InterPro" id="IPR011009">
    <property type="entry name" value="Kinase-like_dom_sf"/>
</dbReference>
<accession>A0ABQ4YPZ7</accession>
<evidence type="ECO:0000313" key="2">
    <source>
        <dbReference type="EMBL" id="GJS79949.1"/>
    </source>
</evidence>
<dbReference type="Gene3D" id="1.10.510.10">
    <property type="entry name" value="Transferase(Phosphotransferase) domain 1"/>
    <property type="match status" value="1"/>
</dbReference>
<comment type="caution">
    <text evidence="2">The sequence shown here is derived from an EMBL/GenBank/DDBJ whole genome shotgun (WGS) entry which is preliminary data.</text>
</comment>
<organism evidence="2 3">
    <name type="scientific">Tanacetum coccineum</name>
    <dbReference type="NCBI Taxonomy" id="301880"/>
    <lineage>
        <taxon>Eukaryota</taxon>
        <taxon>Viridiplantae</taxon>
        <taxon>Streptophyta</taxon>
        <taxon>Embryophyta</taxon>
        <taxon>Tracheophyta</taxon>
        <taxon>Spermatophyta</taxon>
        <taxon>Magnoliopsida</taxon>
        <taxon>eudicotyledons</taxon>
        <taxon>Gunneridae</taxon>
        <taxon>Pentapetalae</taxon>
        <taxon>asterids</taxon>
        <taxon>campanulids</taxon>
        <taxon>Asterales</taxon>
        <taxon>Asteraceae</taxon>
        <taxon>Asteroideae</taxon>
        <taxon>Anthemideae</taxon>
        <taxon>Anthemidinae</taxon>
        <taxon>Tanacetum</taxon>
    </lineage>
</organism>
<dbReference type="Pfam" id="PF00069">
    <property type="entry name" value="Pkinase"/>
    <property type="match status" value="1"/>
</dbReference>
<dbReference type="InterPro" id="IPR000719">
    <property type="entry name" value="Prot_kinase_dom"/>
</dbReference>
<proteinExistence type="predicted"/>